<evidence type="ECO:0000256" key="3">
    <source>
        <dbReference type="PROSITE-ProRule" id="PRU01240"/>
    </source>
</evidence>
<dbReference type="EMBL" id="KI913124">
    <property type="protein sequence ID" value="ETV81432.1"/>
    <property type="molecule type" value="Genomic_DNA"/>
</dbReference>
<dbReference type="GO" id="GO:0004252">
    <property type="term" value="F:serine-type endopeptidase activity"/>
    <property type="evidence" value="ECO:0007669"/>
    <property type="project" value="UniProtKB-EC"/>
</dbReference>
<comment type="caution">
    <text evidence="3">Lacks conserved residue(s) required for the propagation of feature annotation.</text>
</comment>
<evidence type="ECO:0000256" key="2">
    <source>
        <dbReference type="ARBA" id="ARBA00023619"/>
    </source>
</evidence>
<dbReference type="InterPro" id="IPR000209">
    <property type="entry name" value="Peptidase_S8/S53_dom"/>
</dbReference>
<dbReference type="PROSITE" id="PS51892">
    <property type="entry name" value="SUBTILASE"/>
    <property type="match status" value="1"/>
</dbReference>
<feature type="domain" description="Peptidase S8/S53" evidence="5">
    <location>
        <begin position="1"/>
        <end position="61"/>
    </location>
</feature>
<dbReference type="Pfam" id="PF00082">
    <property type="entry name" value="Peptidase_S8"/>
    <property type="match status" value="1"/>
</dbReference>
<proteinExistence type="inferred from homology"/>
<sequence length="84" mass="8531">MAAPHVAGAVALIVNANPGATYETVYKLLANTVDTATLKPSTANCGGVDNSKYPNNDFGYGRINANKASSTSSTPVPSTTKPAC</sequence>
<dbReference type="OrthoDB" id="1911066at2759"/>
<dbReference type="VEuPathDB" id="FungiDB:H257_05955"/>
<accession>W4GNY6</accession>
<dbReference type="Gene3D" id="3.40.50.200">
    <property type="entry name" value="Peptidase S8/S53 domain"/>
    <property type="match status" value="1"/>
</dbReference>
<gene>
    <name evidence="6" type="ORF">H257_05955</name>
</gene>
<protein>
    <recommendedName>
        <fullName evidence="2">subtilisin</fullName>
        <ecNumber evidence="2">3.4.21.62</ecNumber>
    </recommendedName>
</protein>
<dbReference type="InterPro" id="IPR036852">
    <property type="entry name" value="Peptidase_S8/S53_dom_sf"/>
</dbReference>
<organism evidence="6">
    <name type="scientific">Aphanomyces astaci</name>
    <name type="common">Crayfish plague agent</name>
    <dbReference type="NCBI Taxonomy" id="112090"/>
    <lineage>
        <taxon>Eukaryota</taxon>
        <taxon>Sar</taxon>
        <taxon>Stramenopiles</taxon>
        <taxon>Oomycota</taxon>
        <taxon>Saprolegniomycetes</taxon>
        <taxon>Saprolegniales</taxon>
        <taxon>Verrucalvaceae</taxon>
        <taxon>Aphanomyces</taxon>
    </lineage>
</organism>
<dbReference type="EC" id="3.4.21.62" evidence="2"/>
<reference evidence="6" key="1">
    <citation type="submission" date="2013-12" db="EMBL/GenBank/DDBJ databases">
        <title>The Genome Sequence of Aphanomyces astaci APO3.</title>
        <authorList>
            <consortium name="The Broad Institute Genomics Platform"/>
            <person name="Russ C."/>
            <person name="Tyler B."/>
            <person name="van West P."/>
            <person name="Dieguez-Uribeondo J."/>
            <person name="Young S.K."/>
            <person name="Zeng Q."/>
            <person name="Gargeya S."/>
            <person name="Fitzgerald M."/>
            <person name="Abouelleil A."/>
            <person name="Alvarado L."/>
            <person name="Chapman S.B."/>
            <person name="Gainer-Dewar J."/>
            <person name="Goldberg J."/>
            <person name="Griggs A."/>
            <person name="Gujja S."/>
            <person name="Hansen M."/>
            <person name="Howarth C."/>
            <person name="Imamovic A."/>
            <person name="Ireland A."/>
            <person name="Larimer J."/>
            <person name="McCowan C."/>
            <person name="Murphy C."/>
            <person name="Pearson M."/>
            <person name="Poon T.W."/>
            <person name="Priest M."/>
            <person name="Roberts A."/>
            <person name="Saif S."/>
            <person name="Shea T."/>
            <person name="Sykes S."/>
            <person name="Wortman J."/>
            <person name="Nusbaum C."/>
            <person name="Birren B."/>
        </authorList>
    </citation>
    <scope>NUCLEOTIDE SEQUENCE [LARGE SCALE GENOMIC DNA]</scope>
    <source>
        <strain evidence="6">APO3</strain>
    </source>
</reference>
<evidence type="ECO:0000313" key="6">
    <source>
        <dbReference type="EMBL" id="ETV81432.1"/>
    </source>
</evidence>
<dbReference type="GO" id="GO:0006508">
    <property type="term" value="P:proteolysis"/>
    <property type="evidence" value="ECO:0007669"/>
    <property type="project" value="InterPro"/>
</dbReference>
<comment type="similarity">
    <text evidence="3">Belongs to the peptidase S8 family.</text>
</comment>
<feature type="region of interest" description="Disordered" evidence="4">
    <location>
        <begin position="64"/>
        <end position="84"/>
    </location>
</feature>
<dbReference type="SUPFAM" id="SSF52743">
    <property type="entry name" value="Subtilisin-like"/>
    <property type="match status" value="1"/>
</dbReference>
<evidence type="ECO:0000256" key="4">
    <source>
        <dbReference type="SAM" id="MobiDB-lite"/>
    </source>
</evidence>
<feature type="compositionally biased region" description="Low complexity" evidence="4">
    <location>
        <begin position="69"/>
        <end position="84"/>
    </location>
</feature>
<name>W4GNY6_APHAT</name>
<dbReference type="RefSeq" id="XP_009829290.1">
    <property type="nucleotide sequence ID" value="XM_009830988.1"/>
</dbReference>
<evidence type="ECO:0000256" key="1">
    <source>
        <dbReference type="ARBA" id="ARBA00023529"/>
    </source>
</evidence>
<comment type="catalytic activity">
    <reaction evidence="1">
        <text>Hydrolysis of proteins with broad specificity for peptide bonds, and a preference for a large uncharged residue in P1. Hydrolyzes peptide amides.</text>
        <dbReference type="EC" id="3.4.21.62"/>
    </reaction>
</comment>
<dbReference type="GeneID" id="20807951"/>
<dbReference type="AlphaFoldDB" id="W4GNY6"/>
<evidence type="ECO:0000259" key="5">
    <source>
        <dbReference type="Pfam" id="PF00082"/>
    </source>
</evidence>